<dbReference type="VEuPathDB" id="AmoebaDB:DICPUDRAFT_80302"/>
<dbReference type="RefSeq" id="XP_003289524.1">
    <property type="nucleotide sequence ID" value="XM_003289476.1"/>
</dbReference>
<dbReference type="eggNOG" id="ENOG502RIJC">
    <property type="taxonomic scope" value="Eukaryota"/>
</dbReference>
<feature type="coiled-coil region" evidence="1">
    <location>
        <begin position="512"/>
        <end position="553"/>
    </location>
</feature>
<dbReference type="InParanoid" id="F0ZQ36"/>
<name>F0ZQ36_DICPU</name>
<evidence type="ECO:0000313" key="4">
    <source>
        <dbReference type="Proteomes" id="UP000001064"/>
    </source>
</evidence>
<dbReference type="GeneID" id="10502638"/>
<feature type="region of interest" description="Disordered" evidence="2">
    <location>
        <begin position="387"/>
        <end position="409"/>
    </location>
</feature>
<gene>
    <name evidence="3" type="ORF">DICPUDRAFT_80302</name>
</gene>
<evidence type="ECO:0000313" key="3">
    <source>
        <dbReference type="EMBL" id="EGC33942.1"/>
    </source>
</evidence>
<keyword evidence="1" id="KW-0175">Coiled coil</keyword>
<dbReference type="AlphaFoldDB" id="F0ZQ36"/>
<organism evidence="3 4">
    <name type="scientific">Dictyostelium purpureum</name>
    <name type="common">Slime mold</name>
    <dbReference type="NCBI Taxonomy" id="5786"/>
    <lineage>
        <taxon>Eukaryota</taxon>
        <taxon>Amoebozoa</taxon>
        <taxon>Evosea</taxon>
        <taxon>Eumycetozoa</taxon>
        <taxon>Dictyostelia</taxon>
        <taxon>Dictyosteliales</taxon>
        <taxon>Dictyosteliaceae</taxon>
        <taxon>Dictyostelium</taxon>
    </lineage>
</organism>
<dbReference type="OMA" id="YHTEINQ"/>
<evidence type="ECO:0000256" key="1">
    <source>
        <dbReference type="SAM" id="Coils"/>
    </source>
</evidence>
<accession>F0ZQ36</accession>
<dbReference type="EMBL" id="GL871119">
    <property type="protein sequence ID" value="EGC33942.1"/>
    <property type="molecule type" value="Genomic_DNA"/>
</dbReference>
<dbReference type="KEGG" id="dpp:DICPUDRAFT_80302"/>
<dbReference type="OrthoDB" id="10683223at2759"/>
<keyword evidence="4" id="KW-1185">Reference proteome</keyword>
<evidence type="ECO:0000256" key="2">
    <source>
        <dbReference type="SAM" id="MobiDB-lite"/>
    </source>
</evidence>
<sequence length="605" mass="70700">MKDNVNNNNESNINPTPTVEETYHTEINQIFKDDSNADIDNYNNNNNNSNVLNNNKEFPQNFMENFYNSDPISEYSHVCIVNFSFTSNDIDSFQFSLISLSSNKIVLNQTLLLPNLKSSDNPSLNIYKRITNANKKFLELVNPYIASKKVLLVSPQSINLLLLDIPEDFTIVDFQIHSLKANIPSSSWNSFRNYYNEKRLKLDYNFSLVSLFTDLFRHYINKRKSKFLAVKRKRLDNIISKNIGSYPFFKGFIFTSFQVPKPIIKIVSIYVEKKLSMENTSKEIEKRKKRIEFLKSLKGILDQKNFENVDLAKLDLKQLIKDNINNPNYNINDIFNNLNVNNKSNNNNVDTISSGIDNNNNNIEYNTSNSNNIDSNSVNNKTNNQILSNNIDSKNNNHNTDNFDIDKNNNSNIDDMDRIKKDKQIELVQFLKSFIREEKKHLYNDESTEDISPHLDEEGEGNSYQEENQSLEELFEKQQQLLIEFEQQIHQQSKNNNNYNFYDHFLIQQDINEKLTKKLKSLKQQEKQNKLEIDRLEIKVKSLQNSIFNFKNNDTTNNNNNNKITTNHPKTNPNLKLRRMHGPIQPNKKIALFSKLSKHAKTIKK</sequence>
<proteinExistence type="predicted"/>
<reference evidence="4" key="1">
    <citation type="journal article" date="2011" name="Genome Biol.">
        <title>Comparative genomics of the social amoebae Dictyostelium discoideum and Dictyostelium purpureum.</title>
        <authorList>
            <consortium name="US DOE Joint Genome Institute (JGI-PGF)"/>
            <person name="Sucgang R."/>
            <person name="Kuo A."/>
            <person name="Tian X."/>
            <person name="Salerno W."/>
            <person name="Parikh A."/>
            <person name="Feasley C.L."/>
            <person name="Dalin E."/>
            <person name="Tu H."/>
            <person name="Huang E."/>
            <person name="Barry K."/>
            <person name="Lindquist E."/>
            <person name="Shapiro H."/>
            <person name="Bruce D."/>
            <person name="Schmutz J."/>
            <person name="Salamov A."/>
            <person name="Fey P."/>
            <person name="Gaudet P."/>
            <person name="Anjard C."/>
            <person name="Babu M.M."/>
            <person name="Basu S."/>
            <person name="Bushmanova Y."/>
            <person name="van der Wel H."/>
            <person name="Katoh-Kurasawa M."/>
            <person name="Dinh C."/>
            <person name="Coutinho P.M."/>
            <person name="Saito T."/>
            <person name="Elias M."/>
            <person name="Schaap P."/>
            <person name="Kay R.R."/>
            <person name="Henrissat B."/>
            <person name="Eichinger L."/>
            <person name="Rivero F."/>
            <person name="Putnam N.H."/>
            <person name="West C.M."/>
            <person name="Loomis W.F."/>
            <person name="Chisholm R.L."/>
            <person name="Shaulsky G."/>
            <person name="Strassmann J.E."/>
            <person name="Queller D.C."/>
            <person name="Kuspa A."/>
            <person name="Grigoriev I.V."/>
        </authorList>
    </citation>
    <scope>NUCLEOTIDE SEQUENCE [LARGE SCALE GENOMIC DNA]</scope>
    <source>
        <strain evidence="4">QSDP1</strain>
    </source>
</reference>
<dbReference type="Proteomes" id="UP000001064">
    <property type="component" value="Unassembled WGS sequence"/>
</dbReference>
<feature type="region of interest" description="Disordered" evidence="2">
    <location>
        <begin position="445"/>
        <end position="467"/>
    </location>
</feature>
<protein>
    <submittedName>
        <fullName evidence="3">Uncharacterized protein</fullName>
    </submittedName>
</protein>